<feature type="region of interest" description="Disordered" evidence="1">
    <location>
        <begin position="97"/>
        <end position="136"/>
    </location>
</feature>
<evidence type="ECO:0000313" key="4">
    <source>
        <dbReference type="Proteomes" id="UP000027439"/>
    </source>
</evidence>
<dbReference type="eggNOG" id="ENOG5033WBQ">
    <property type="taxonomic scope" value="Bacteria"/>
</dbReference>
<evidence type="ECO:0000313" key="3">
    <source>
        <dbReference type="EMBL" id="KDR25920.1"/>
    </source>
</evidence>
<reference evidence="2" key="1">
    <citation type="journal article" date="2014" name="Int. J. Syst. Evol. Microbiol.">
        <title>Complete genome of a new Firmicutes species belonging to the dominant human colonic microbiota ('Ruminococcus bicirculans') reveals two chromosomes and a selective capacity to utilize plant glucans.</title>
        <authorList>
            <consortium name="NISC Comparative Sequencing Program"/>
            <person name="Wegmann U."/>
            <person name="Louis P."/>
            <person name="Goesmann A."/>
            <person name="Henrissat B."/>
            <person name="Duncan S.H."/>
            <person name="Flint H.J."/>
        </authorList>
    </citation>
    <scope>NUCLEOTIDE SEQUENCE</scope>
    <source>
        <strain evidence="2">CGMCC 1.11013</strain>
    </source>
</reference>
<proteinExistence type="predicted"/>
<gene>
    <name evidence="3" type="ORF">BG57_28625</name>
    <name evidence="2" type="ORF">GCM10010985_25090</name>
</gene>
<reference evidence="5" key="3">
    <citation type="journal article" date="2019" name="Int. J. Syst. Evol. Microbiol.">
        <title>The Global Catalogue of Microorganisms (GCM) 10K type strain sequencing project: providing services to taxonomists for standard genome sequencing and annotation.</title>
        <authorList>
            <consortium name="The Broad Institute Genomics Platform"/>
            <consortium name="The Broad Institute Genome Sequencing Center for Infectious Disease"/>
            <person name="Wu L."/>
            <person name="Ma J."/>
        </authorList>
    </citation>
    <scope>NUCLEOTIDE SEQUENCE [LARGE SCALE GENOMIC DNA]</scope>
    <source>
        <strain evidence="5">CGMCC 1.11013</strain>
    </source>
</reference>
<comment type="caution">
    <text evidence="3">The sequence shown here is derived from an EMBL/GenBank/DDBJ whole genome shotgun (WGS) entry which is preliminary data.</text>
</comment>
<keyword evidence="5" id="KW-1185">Reference proteome</keyword>
<reference evidence="2" key="4">
    <citation type="submission" date="2024-05" db="EMBL/GenBank/DDBJ databases">
        <authorList>
            <person name="Sun Q."/>
            <person name="Zhou Y."/>
        </authorList>
    </citation>
    <scope>NUCLEOTIDE SEQUENCE</scope>
    <source>
        <strain evidence="2">CGMCC 1.11013</strain>
    </source>
</reference>
<accession>A0A069NC22</accession>
<name>A0A069NC22_9BURK</name>
<reference evidence="3 4" key="2">
    <citation type="submission" date="2014-03" db="EMBL/GenBank/DDBJ databases">
        <title>Draft Genome Sequences of Four Burkholderia Strains.</title>
        <authorList>
            <person name="Liu X.Y."/>
            <person name="Li C.X."/>
            <person name="Xu J.H."/>
        </authorList>
    </citation>
    <scope>NUCLEOTIDE SEQUENCE [LARGE SCALE GENOMIC DNA]</scope>
    <source>
        <strain evidence="3 4">R27</strain>
    </source>
</reference>
<evidence type="ECO:0000256" key="1">
    <source>
        <dbReference type="SAM" id="MobiDB-lite"/>
    </source>
</evidence>
<dbReference type="EMBL" id="BMEG01000003">
    <property type="protein sequence ID" value="GGD69589.1"/>
    <property type="molecule type" value="Genomic_DNA"/>
</dbReference>
<evidence type="ECO:0000313" key="2">
    <source>
        <dbReference type="EMBL" id="GGD69589.1"/>
    </source>
</evidence>
<feature type="compositionally biased region" description="Basic and acidic residues" evidence="1">
    <location>
        <begin position="119"/>
        <end position="136"/>
    </location>
</feature>
<feature type="compositionally biased region" description="Low complexity" evidence="1">
    <location>
        <begin position="103"/>
        <end position="113"/>
    </location>
</feature>
<sequence length="136" mass="15186">MAVNFRLYRGLEIYPLVFPRQPTLCGHGHNYGDGFDAAVRIKEPEAETGQSRSCVFRLPAQSGYQSSGDARRACTAYAEEVIDTCPRSRAFFGKQTNHRVRDAATQQNATAQARPPFEPVDRTVEDHANESDELSH</sequence>
<protein>
    <submittedName>
        <fullName evidence="3">Uncharacterized protein</fullName>
    </submittedName>
</protein>
<dbReference type="STRING" id="1071679.BG57_28625"/>
<dbReference type="AlphaFoldDB" id="A0A069NC22"/>
<organism evidence="3 4">
    <name type="scientific">Caballeronia grimmiae</name>
    <dbReference type="NCBI Taxonomy" id="1071679"/>
    <lineage>
        <taxon>Bacteria</taxon>
        <taxon>Pseudomonadati</taxon>
        <taxon>Pseudomonadota</taxon>
        <taxon>Betaproteobacteria</taxon>
        <taxon>Burkholderiales</taxon>
        <taxon>Burkholderiaceae</taxon>
        <taxon>Caballeronia</taxon>
    </lineage>
</organism>
<dbReference type="OrthoDB" id="8926334at2"/>
<dbReference type="Proteomes" id="UP000597138">
    <property type="component" value="Unassembled WGS sequence"/>
</dbReference>
<evidence type="ECO:0000313" key="5">
    <source>
        <dbReference type="Proteomes" id="UP000597138"/>
    </source>
</evidence>
<dbReference type="Proteomes" id="UP000027439">
    <property type="component" value="Unassembled WGS sequence"/>
</dbReference>
<dbReference type="EMBL" id="JFHE01000062">
    <property type="protein sequence ID" value="KDR25920.1"/>
    <property type="molecule type" value="Genomic_DNA"/>
</dbReference>